<dbReference type="OrthoDB" id="5410825at2759"/>
<feature type="compositionally biased region" description="Low complexity" evidence="1">
    <location>
        <begin position="31"/>
        <end position="40"/>
    </location>
</feature>
<evidence type="ECO:0000313" key="3">
    <source>
        <dbReference type="Proteomes" id="UP000474640"/>
    </source>
</evidence>
<accession>A0A7C8VHI4</accession>
<name>A0A7C8VHI4_ORBOL</name>
<feature type="compositionally biased region" description="Polar residues" evidence="1">
    <location>
        <begin position="44"/>
        <end position="54"/>
    </location>
</feature>
<evidence type="ECO:0000256" key="1">
    <source>
        <dbReference type="SAM" id="MobiDB-lite"/>
    </source>
</evidence>
<sequence>MAGLRRKETEDNIRQLYLNQAEDDADGGAGPSSAASPAQATIGADSTIQQNSEDSTPDPMAGDSQHSSEGPSPSSVNWKSSEPKIRTMRKLSKIHFKQYPWLSLVDADDYIYFVELCLEEAIWWVEKRLTFENYTTVPPDAFKGLFDDPDEALVGYGFLTEERNKNLVNRGFFNILSNYQKHASGTAPLPAGFLRPAQVDANIPPPPHSSPLTKTKKFKKFLLSCGLGFENKKRPVKNECDRIGHLLVGAGYRPDPADTPTILELQRGDYPDPVQYHNDVQVFLELIMCLLFATCPKILDVRDILSLSFINVNRSEGYRTLHYENGHLVILSFDWRVKQYFRTIIPDPLSRLILIFLIDIRPFIAFLNTGGTVENSHWHQEYLFPCKAGGCLTMDVMNDILENHTKKKLGIDSGMGLWHLRSVYFNLESELGEGWLYDTVEEVVEAGVAVKKAMIKWSRDPPAATVKGHPGGERYLSKQYQVAA</sequence>
<dbReference type="AlphaFoldDB" id="A0A7C8VHI4"/>
<protein>
    <submittedName>
        <fullName evidence="2">Uncharacterized protein</fullName>
    </submittedName>
</protein>
<dbReference type="Proteomes" id="UP000474640">
    <property type="component" value="Unassembled WGS sequence"/>
</dbReference>
<feature type="compositionally biased region" description="Basic and acidic residues" evidence="1">
    <location>
        <begin position="1"/>
        <end position="13"/>
    </location>
</feature>
<comment type="caution">
    <text evidence="2">The sequence shown here is derived from an EMBL/GenBank/DDBJ whole genome shotgun (WGS) entry which is preliminary data.</text>
</comment>
<feature type="compositionally biased region" description="Low complexity" evidence="1">
    <location>
        <begin position="64"/>
        <end position="75"/>
    </location>
</feature>
<proteinExistence type="predicted"/>
<gene>
    <name evidence="2" type="ORF">TWF970_007113</name>
</gene>
<feature type="region of interest" description="Disordered" evidence="1">
    <location>
        <begin position="1"/>
        <end position="81"/>
    </location>
</feature>
<reference evidence="2 3" key="1">
    <citation type="submission" date="2020-01" db="EMBL/GenBank/DDBJ databases">
        <authorList>
            <person name="Palmer J.M."/>
        </authorList>
    </citation>
    <scope>NUCLEOTIDE SEQUENCE [LARGE SCALE GENOMIC DNA]</scope>
    <source>
        <strain evidence="2 3">TWF970</strain>
    </source>
</reference>
<dbReference type="EMBL" id="JAABOJ010000004">
    <property type="protein sequence ID" value="KAF3287388.1"/>
    <property type="molecule type" value="Genomic_DNA"/>
</dbReference>
<evidence type="ECO:0000313" key="2">
    <source>
        <dbReference type="EMBL" id="KAF3287388.1"/>
    </source>
</evidence>
<organism evidence="2 3">
    <name type="scientific">Orbilia oligospora</name>
    <name type="common">Nematode-trapping fungus</name>
    <name type="synonym">Arthrobotrys oligospora</name>
    <dbReference type="NCBI Taxonomy" id="2813651"/>
    <lineage>
        <taxon>Eukaryota</taxon>
        <taxon>Fungi</taxon>
        <taxon>Dikarya</taxon>
        <taxon>Ascomycota</taxon>
        <taxon>Pezizomycotina</taxon>
        <taxon>Orbiliomycetes</taxon>
        <taxon>Orbiliales</taxon>
        <taxon>Orbiliaceae</taxon>
        <taxon>Orbilia</taxon>
    </lineage>
</organism>